<feature type="transmembrane region" description="Helical" evidence="2">
    <location>
        <begin position="55"/>
        <end position="77"/>
    </location>
</feature>
<evidence type="ECO:0000313" key="3">
    <source>
        <dbReference type="EMBL" id="QDS95926.1"/>
    </source>
</evidence>
<keyword evidence="2" id="KW-1133">Transmembrane helix</keyword>
<evidence type="ECO:0000256" key="2">
    <source>
        <dbReference type="SAM" id="Phobius"/>
    </source>
</evidence>
<keyword evidence="4" id="KW-1185">Reference proteome</keyword>
<sequence length="207" mass="22750">MWWNGWFSNVAVFSRFATESFEQSFEARRAFECGVNSVAQEGLGANGDGFGSMGAVSLVFDTFCLVGLILASGFTLMRHFLAGMMERAGFVTGGLYEWASRQKGTPGQSNEIARLRADLEQLRVLAAEKITEVRNKAKLGIQNHETRLVVVEAKTADVEMPEPPPPPKTQEEINAELMAELKALKDEKAKSATTSSRRRTTKAAESK</sequence>
<dbReference type="KEGG" id="rml:FF011L_47270"/>
<dbReference type="EMBL" id="CP036262">
    <property type="protein sequence ID" value="QDS95926.1"/>
    <property type="molecule type" value="Genomic_DNA"/>
</dbReference>
<protein>
    <submittedName>
        <fullName evidence="3">Uncharacterized protein</fullName>
    </submittedName>
</protein>
<name>A0A517MM00_9BACT</name>
<dbReference type="Proteomes" id="UP000320672">
    <property type="component" value="Chromosome"/>
</dbReference>
<reference evidence="3 4" key="1">
    <citation type="submission" date="2019-02" db="EMBL/GenBank/DDBJ databases">
        <title>Deep-cultivation of Planctomycetes and their phenomic and genomic characterization uncovers novel biology.</title>
        <authorList>
            <person name="Wiegand S."/>
            <person name="Jogler M."/>
            <person name="Boedeker C."/>
            <person name="Pinto D."/>
            <person name="Vollmers J."/>
            <person name="Rivas-Marin E."/>
            <person name="Kohn T."/>
            <person name="Peeters S.H."/>
            <person name="Heuer A."/>
            <person name="Rast P."/>
            <person name="Oberbeckmann S."/>
            <person name="Bunk B."/>
            <person name="Jeske O."/>
            <person name="Meyerdierks A."/>
            <person name="Storesund J.E."/>
            <person name="Kallscheuer N."/>
            <person name="Luecker S."/>
            <person name="Lage O.M."/>
            <person name="Pohl T."/>
            <person name="Merkel B.J."/>
            <person name="Hornburger P."/>
            <person name="Mueller R.-W."/>
            <person name="Bruemmer F."/>
            <person name="Labrenz M."/>
            <person name="Spormann A.M."/>
            <person name="Op den Camp H."/>
            <person name="Overmann J."/>
            <person name="Amann R."/>
            <person name="Jetten M.S.M."/>
            <person name="Mascher T."/>
            <person name="Medema M.H."/>
            <person name="Devos D.P."/>
            <person name="Kaster A.-K."/>
            <person name="Ovreas L."/>
            <person name="Rohde M."/>
            <person name="Galperin M.Y."/>
            <person name="Jogler C."/>
        </authorList>
    </citation>
    <scope>NUCLEOTIDE SEQUENCE [LARGE SCALE GENOMIC DNA]</scope>
    <source>
        <strain evidence="3 4">FF011L</strain>
    </source>
</reference>
<dbReference type="AlphaFoldDB" id="A0A517MM00"/>
<evidence type="ECO:0000256" key="1">
    <source>
        <dbReference type="SAM" id="MobiDB-lite"/>
    </source>
</evidence>
<gene>
    <name evidence="3" type="ORF">FF011L_47270</name>
</gene>
<organism evidence="3 4">
    <name type="scientific">Roseimaritima multifibrata</name>
    <dbReference type="NCBI Taxonomy" id="1930274"/>
    <lineage>
        <taxon>Bacteria</taxon>
        <taxon>Pseudomonadati</taxon>
        <taxon>Planctomycetota</taxon>
        <taxon>Planctomycetia</taxon>
        <taxon>Pirellulales</taxon>
        <taxon>Pirellulaceae</taxon>
        <taxon>Roseimaritima</taxon>
    </lineage>
</organism>
<keyword evidence="2" id="KW-0472">Membrane</keyword>
<feature type="region of interest" description="Disordered" evidence="1">
    <location>
        <begin position="185"/>
        <end position="207"/>
    </location>
</feature>
<proteinExistence type="predicted"/>
<evidence type="ECO:0000313" key="4">
    <source>
        <dbReference type="Proteomes" id="UP000320672"/>
    </source>
</evidence>
<keyword evidence="2" id="KW-0812">Transmembrane</keyword>
<accession>A0A517MM00</accession>